<evidence type="ECO:0000256" key="1">
    <source>
        <dbReference type="ARBA" id="ARBA00004141"/>
    </source>
</evidence>
<sequence>MKFNQTGRFRPISLTLLFMLVQLSCWAQTKVFVMKIDSEIDPRMNRYVDLAFKEADAQQSDVVVIEMDTYGGAVNDADDIRTRILNYEQPVYVFINKDAASAGALISLACDSIYMTQGASIGAATVVVQTGEAAPDKYQSYMRSIMRSTAEAKGRDPKIAEAMVDQSLYIKDLSDSGKVLTLSTSEAIKWKIATGEAENIPELLERAGIDDYQLSHYELSATEKIIAFFLNPMISGVLIMIILGGIYFELQTPGVGFPIAASAIALTLYLVPHYLHGLAQYWEILMFIIGVGLLAAEIFVIPGFGFAGISGLILILAALGLGMVSNDFFNFDHVPTTQINNAITAVLLAFGLTTLLLLVMSFRLHKSSFIHKIALQDTQDSDEGYTVNTYEHNLVGLQGQAYTILRPSGKVEIEGKIYDAFTRGDYIEANSTIEVISQESNTLKVKKV</sequence>
<dbReference type="GO" id="GO:0006508">
    <property type="term" value="P:proteolysis"/>
    <property type="evidence" value="ECO:0007669"/>
    <property type="project" value="UniProtKB-KW"/>
</dbReference>
<dbReference type="PANTHER" id="PTHR33507:SF3">
    <property type="entry name" value="INNER MEMBRANE PROTEIN YBBJ"/>
    <property type="match status" value="1"/>
</dbReference>
<dbReference type="Pfam" id="PF24961">
    <property type="entry name" value="NfeD_membrane"/>
    <property type="match status" value="1"/>
</dbReference>
<dbReference type="Pfam" id="PF25145">
    <property type="entry name" value="NfeD1b_N"/>
    <property type="match status" value="1"/>
</dbReference>
<evidence type="ECO:0000256" key="5">
    <source>
        <dbReference type="SAM" id="Phobius"/>
    </source>
</evidence>
<protein>
    <submittedName>
        <fullName evidence="9">Serine protease</fullName>
    </submittedName>
</protein>
<evidence type="ECO:0000256" key="2">
    <source>
        <dbReference type="ARBA" id="ARBA00022692"/>
    </source>
</evidence>
<dbReference type="InterPro" id="IPR052165">
    <property type="entry name" value="Membrane_assoc_protease"/>
</dbReference>
<organism evidence="9 10">
    <name type="scientific">Persicobacter psychrovividus</name>
    <dbReference type="NCBI Taxonomy" id="387638"/>
    <lineage>
        <taxon>Bacteria</taxon>
        <taxon>Pseudomonadati</taxon>
        <taxon>Bacteroidota</taxon>
        <taxon>Cytophagia</taxon>
        <taxon>Cytophagales</taxon>
        <taxon>Persicobacteraceae</taxon>
        <taxon>Persicobacter</taxon>
    </lineage>
</organism>
<feature type="transmembrane region" description="Helical" evidence="5">
    <location>
        <begin position="304"/>
        <end position="322"/>
    </location>
</feature>
<evidence type="ECO:0000256" key="4">
    <source>
        <dbReference type="ARBA" id="ARBA00023136"/>
    </source>
</evidence>
<dbReference type="InterPro" id="IPR056739">
    <property type="entry name" value="NfeD_membrane"/>
</dbReference>
<dbReference type="InterPro" id="IPR056738">
    <property type="entry name" value="NfeD1b_N"/>
</dbReference>
<dbReference type="InterPro" id="IPR012340">
    <property type="entry name" value="NA-bd_OB-fold"/>
</dbReference>
<keyword evidence="3 5" id="KW-1133">Transmembrane helix</keyword>
<dbReference type="GO" id="GO:0008233">
    <property type="term" value="F:peptidase activity"/>
    <property type="evidence" value="ECO:0007669"/>
    <property type="project" value="UniProtKB-KW"/>
</dbReference>
<feature type="transmembrane region" description="Helical" evidence="5">
    <location>
        <begin position="225"/>
        <end position="248"/>
    </location>
</feature>
<evidence type="ECO:0000313" key="10">
    <source>
        <dbReference type="Proteomes" id="UP001354989"/>
    </source>
</evidence>
<dbReference type="SUPFAM" id="SSF141322">
    <property type="entry name" value="NfeD domain-like"/>
    <property type="match status" value="1"/>
</dbReference>
<dbReference type="RefSeq" id="WP_338397636.1">
    <property type="nucleotide sequence ID" value="NZ_AP025292.1"/>
</dbReference>
<feature type="transmembrane region" description="Helical" evidence="5">
    <location>
        <begin position="281"/>
        <end position="299"/>
    </location>
</feature>
<name>A0ABM7VBS4_9BACT</name>
<evidence type="ECO:0000256" key="3">
    <source>
        <dbReference type="ARBA" id="ARBA00022989"/>
    </source>
</evidence>
<dbReference type="PANTHER" id="PTHR33507">
    <property type="entry name" value="INNER MEMBRANE PROTEIN YBBJ"/>
    <property type="match status" value="1"/>
</dbReference>
<dbReference type="Pfam" id="PF01957">
    <property type="entry name" value="NfeD"/>
    <property type="match status" value="1"/>
</dbReference>
<accession>A0ABM7VBS4</accession>
<evidence type="ECO:0000259" key="8">
    <source>
        <dbReference type="Pfam" id="PF25145"/>
    </source>
</evidence>
<dbReference type="InterPro" id="IPR029045">
    <property type="entry name" value="ClpP/crotonase-like_dom_sf"/>
</dbReference>
<evidence type="ECO:0000259" key="7">
    <source>
        <dbReference type="Pfam" id="PF24961"/>
    </source>
</evidence>
<reference evidence="9 10" key="1">
    <citation type="submission" date="2021-12" db="EMBL/GenBank/DDBJ databases">
        <title>Genome sequencing of bacteria with rrn-lacking chromosome and rrn-plasmid.</title>
        <authorList>
            <person name="Anda M."/>
            <person name="Iwasaki W."/>
        </authorList>
    </citation>
    <scope>NUCLEOTIDE SEQUENCE [LARGE SCALE GENOMIC DNA]</scope>
    <source>
        <strain evidence="9 10">NBRC 101262</strain>
    </source>
</reference>
<comment type="subcellular location">
    <subcellularLocation>
        <location evidence="1">Membrane</location>
        <topology evidence="1">Multi-pass membrane protein</topology>
    </subcellularLocation>
</comment>
<evidence type="ECO:0000313" key="9">
    <source>
        <dbReference type="EMBL" id="BDC98373.1"/>
    </source>
</evidence>
<dbReference type="Gene3D" id="2.40.50.140">
    <property type="entry name" value="Nucleic acid-binding proteins"/>
    <property type="match status" value="1"/>
</dbReference>
<keyword evidence="9" id="KW-0645">Protease</keyword>
<dbReference type="CDD" id="cd07021">
    <property type="entry name" value="Clp_protease_NfeD_like"/>
    <property type="match status" value="1"/>
</dbReference>
<dbReference type="EMBL" id="AP025292">
    <property type="protein sequence ID" value="BDC98373.1"/>
    <property type="molecule type" value="Genomic_DNA"/>
</dbReference>
<evidence type="ECO:0000259" key="6">
    <source>
        <dbReference type="Pfam" id="PF01957"/>
    </source>
</evidence>
<feature type="domain" description="NfeD-like C-terminal" evidence="6">
    <location>
        <begin position="392"/>
        <end position="447"/>
    </location>
</feature>
<keyword evidence="4 5" id="KW-0472">Membrane</keyword>
<feature type="domain" description="NfeD integral membrane" evidence="7">
    <location>
        <begin position="234"/>
        <end position="359"/>
    </location>
</feature>
<dbReference type="Proteomes" id="UP001354989">
    <property type="component" value="Chromosome"/>
</dbReference>
<keyword evidence="10" id="KW-1185">Reference proteome</keyword>
<keyword evidence="9" id="KW-0378">Hydrolase</keyword>
<feature type="domain" description="NfeD1b N-terminal" evidence="8">
    <location>
        <begin position="30"/>
        <end position="215"/>
    </location>
</feature>
<dbReference type="Gene3D" id="3.90.226.10">
    <property type="entry name" value="2-enoyl-CoA Hydratase, Chain A, domain 1"/>
    <property type="match status" value="1"/>
</dbReference>
<dbReference type="SUPFAM" id="SSF52096">
    <property type="entry name" value="ClpP/crotonase"/>
    <property type="match status" value="1"/>
</dbReference>
<keyword evidence="2 5" id="KW-0812">Transmembrane</keyword>
<feature type="transmembrane region" description="Helical" evidence="5">
    <location>
        <begin position="342"/>
        <end position="362"/>
    </location>
</feature>
<proteinExistence type="predicted"/>
<gene>
    <name evidence="9" type="ORF">PEPS_06540</name>
</gene>
<dbReference type="InterPro" id="IPR002810">
    <property type="entry name" value="NfeD-like_C"/>
</dbReference>
<feature type="transmembrane region" description="Helical" evidence="5">
    <location>
        <begin position="255"/>
        <end position="275"/>
    </location>
</feature>